<dbReference type="AlphaFoldDB" id="A0A183Q6D1"/>
<dbReference type="EMBL" id="UZAL01050147">
    <property type="protein sequence ID" value="VDP86628.1"/>
    <property type="molecule type" value="Genomic_DNA"/>
</dbReference>
<gene>
    <name evidence="1" type="ORF">SMTD_LOCUS22167</name>
</gene>
<keyword evidence="2" id="KW-1185">Reference proteome</keyword>
<proteinExistence type="predicted"/>
<accession>A0A183Q6D1</accession>
<name>A0A183Q6D1_9TREM</name>
<reference evidence="1 2" key="1">
    <citation type="submission" date="2018-11" db="EMBL/GenBank/DDBJ databases">
        <authorList>
            <consortium name="Pathogen Informatics"/>
        </authorList>
    </citation>
    <scope>NUCLEOTIDE SEQUENCE [LARGE SCALE GENOMIC DNA]</scope>
    <source>
        <strain>Denwood</strain>
        <strain evidence="2">Zambia</strain>
    </source>
</reference>
<protein>
    <submittedName>
        <fullName evidence="1">Uncharacterized protein</fullName>
    </submittedName>
</protein>
<evidence type="ECO:0000313" key="2">
    <source>
        <dbReference type="Proteomes" id="UP000269396"/>
    </source>
</evidence>
<evidence type="ECO:0000313" key="1">
    <source>
        <dbReference type="EMBL" id="VDP86628.1"/>
    </source>
</evidence>
<organism evidence="1 2">
    <name type="scientific">Schistosoma mattheei</name>
    <dbReference type="NCBI Taxonomy" id="31246"/>
    <lineage>
        <taxon>Eukaryota</taxon>
        <taxon>Metazoa</taxon>
        <taxon>Spiralia</taxon>
        <taxon>Lophotrochozoa</taxon>
        <taxon>Platyhelminthes</taxon>
        <taxon>Trematoda</taxon>
        <taxon>Digenea</taxon>
        <taxon>Strigeidida</taxon>
        <taxon>Schistosomatoidea</taxon>
        <taxon>Schistosomatidae</taxon>
        <taxon>Schistosoma</taxon>
    </lineage>
</organism>
<sequence length="259" mass="29692">MALPSDQFQLLFERQQQRFKNYQLEFEDKLQTWLLNHPCFGNVTEVNELISKLRTELENDCGMNAYVDESFHESLTSIKLNEAVAVIYDPLSCSETSISETCPVVGSNPIVTETQCTNTDLSSSQKDDIILNAHEIVAVSSHEETENESSSMMKTVASNGAHHSVAKVYEETTYRGSLIVLPDTSYLNNSHVLNQISNKSEKIHRMHQVMIKNSMKFWWMLVILVIHYLLMRFPRDLMKIFQNNQTLMTSHQVSLILTI</sequence>
<dbReference type="Proteomes" id="UP000269396">
    <property type="component" value="Unassembled WGS sequence"/>
</dbReference>